<evidence type="ECO:0000256" key="13">
    <source>
        <dbReference type="ARBA" id="ARBA00023136"/>
    </source>
</evidence>
<dbReference type="PRINTS" id="PR00344">
    <property type="entry name" value="BCTRLSENSOR"/>
</dbReference>
<dbReference type="CDD" id="cd00075">
    <property type="entry name" value="HATPase"/>
    <property type="match status" value="1"/>
</dbReference>
<dbReference type="Gene3D" id="1.10.287.130">
    <property type="match status" value="1"/>
</dbReference>
<dbReference type="SMART" id="SM00387">
    <property type="entry name" value="HATPase_c"/>
    <property type="match status" value="1"/>
</dbReference>
<evidence type="ECO:0000256" key="11">
    <source>
        <dbReference type="ARBA" id="ARBA00022989"/>
    </source>
</evidence>
<evidence type="ECO:0000313" key="17">
    <source>
        <dbReference type="EMBL" id="PHJ38730.1"/>
    </source>
</evidence>
<protein>
    <recommendedName>
        <fullName evidence="3">histidine kinase</fullName>
        <ecNumber evidence="3">2.7.13.3</ecNumber>
    </recommendedName>
</protein>
<dbReference type="SUPFAM" id="SSF55874">
    <property type="entry name" value="ATPase domain of HSP90 chaperone/DNA topoisomerase II/histidine kinase"/>
    <property type="match status" value="1"/>
</dbReference>
<keyword evidence="10" id="KW-0067">ATP-binding</keyword>
<evidence type="ECO:0000256" key="9">
    <source>
        <dbReference type="ARBA" id="ARBA00022777"/>
    </source>
</evidence>
<dbReference type="InterPro" id="IPR003661">
    <property type="entry name" value="HisK_dim/P_dom"/>
</dbReference>
<dbReference type="OrthoDB" id="112712at2"/>
<dbReference type="GO" id="GO:0005524">
    <property type="term" value="F:ATP binding"/>
    <property type="evidence" value="ECO:0007669"/>
    <property type="project" value="UniProtKB-KW"/>
</dbReference>
<keyword evidence="8" id="KW-0547">Nucleotide-binding</keyword>
<name>A0A2C6LJJ5_9FIRM</name>
<dbReference type="EC" id="2.7.13.3" evidence="3"/>
<dbReference type="RefSeq" id="WP_099082788.1">
    <property type="nucleotide sequence ID" value="NZ_AWQQ01000046.1"/>
</dbReference>
<keyword evidence="7 14" id="KW-0812">Transmembrane</keyword>
<feature type="domain" description="Histidine kinase" evidence="15">
    <location>
        <begin position="250"/>
        <end position="466"/>
    </location>
</feature>
<dbReference type="Pfam" id="PF00672">
    <property type="entry name" value="HAMP"/>
    <property type="match status" value="1"/>
</dbReference>
<dbReference type="FunFam" id="3.30.565.10:FF:000006">
    <property type="entry name" value="Sensor histidine kinase WalK"/>
    <property type="match status" value="1"/>
</dbReference>
<evidence type="ECO:0000256" key="4">
    <source>
        <dbReference type="ARBA" id="ARBA00022475"/>
    </source>
</evidence>
<reference evidence="17 18" key="1">
    <citation type="submission" date="2013-09" db="EMBL/GenBank/DDBJ databases">
        <title>Biodegradation of hydrocarbons in the deep terrestrial subsurface : characterization of a microbial consortium composed of two Desulfotomaculum species originating from a deep geological formation.</title>
        <authorList>
            <person name="Aullo T."/>
            <person name="Berlendis S."/>
            <person name="Lascourreges J.-F."/>
            <person name="Dessort D."/>
            <person name="Saint-Laurent S."/>
            <person name="Schraauwers B."/>
            <person name="Mas J."/>
            <person name="Magot M."/>
            <person name="Ranchou-Peyruse A."/>
        </authorList>
    </citation>
    <scope>NUCLEOTIDE SEQUENCE [LARGE SCALE GENOMIC DNA]</scope>
    <source>
        <strain evidence="17 18">Bs107</strain>
    </source>
</reference>
<dbReference type="GO" id="GO:0000155">
    <property type="term" value="F:phosphorelay sensor kinase activity"/>
    <property type="evidence" value="ECO:0007669"/>
    <property type="project" value="InterPro"/>
</dbReference>
<dbReference type="InterPro" id="IPR003660">
    <property type="entry name" value="HAMP_dom"/>
</dbReference>
<dbReference type="InterPro" id="IPR004358">
    <property type="entry name" value="Sig_transdc_His_kin-like_C"/>
</dbReference>
<evidence type="ECO:0000256" key="2">
    <source>
        <dbReference type="ARBA" id="ARBA00004651"/>
    </source>
</evidence>
<dbReference type="SMART" id="SM00388">
    <property type="entry name" value="HisKA"/>
    <property type="match status" value="1"/>
</dbReference>
<evidence type="ECO:0000256" key="6">
    <source>
        <dbReference type="ARBA" id="ARBA00022679"/>
    </source>
</evidence>
<evidence type="ECO:0000259" key="16">
    <source>
        <dbReference type="PROSITE" id="PS50885"/>
    </source>
</evidence>
<dbReference type="SMART" id="SM00304">
    <property type="entry name" value="HAMP"/>
    <property type="match status" value="1"/>
</dbReference>
<sequence>MKSIGLKLWAGMMALVMIVLILLWLFQIVFLESFYTRMRISDIKNEGASIVKLLDDGSKTEFENRLDAFAFNNNLSIEMVDSGGNSIYITGATGSSGHMPMIRNSARVEAFQEVMAGKEITVPLVHPRFGNKFMLIGLPVKISGELTGVLFINMPLAPVEDTASILKKQLLFITLILLTASVIISFIISRTFTKPILEIKQVAEKIASGDFSDRITSSNKDEIGKLAETINYMGQQLSKIEQLRKDLIANVSHELRTPLSLIRGYAETIRDVTGNVPDKREKQLGIIIEETERLGKIVDDILNLSQLQTGYLSLNKSRFPIMKTLAAVVKRYDVLSQKTGVQIVLQGSSDGLVEADEARIEQVLYNLINNGFNHTPRGGTITVNAIDGLKAVRVEVSDTGSGIPEEDLPHIWDRYYKAEKASGKRRAAGTGLGLAIVKSVLEAHQAAYGVESKREVGTTFWFELKK</sequence>
<keyword evidence="5" id="KW-0597">Phosphoprotein</keyword>
<organism evidence="17 18">
    <name type="scientific">Desulforamulus profundi</name>
    <dbReference type="NCBI Taxonomy" id="1383067"/>
    <lineage>
        <taxon>Bacteria</taxon>
        <taxon>Bacillati</taxon>
        <taxon>Bacillota</taxon>
        <taxon>Clostridia</taxon>
        <taxon>Eubacteriales</taxon>
        <taxon>Peptococcaceae</taxon>
        <taxon>Desulforamulus</taxon>
    </lineage>
</organism>
<dbReference type="GO" id="GO:0005886">
    <property type="term" value="C:plasma membrane"/>
    <property type="evidence" value="ECO:0007669"/>
    <property type="project" value="UniProtKB-SubCell"/>
</dbReference>
<dbReference type="PANTHER" id="PTHR45528:SF1">
    <property type="entry name" value="SENSOR HISTIDINE KINASE CPXA"/>
    <property type="match status" value="1"/>
</dbReference>
<dbReference type="SUPFAM" id="SSF158472">
    <property type="entry name" value="HAMP domain-like"/>
    <property type="match status" value="1"/>
</dbReference>
<dbReference type="InterPro" id="IPR005467">
    <property type="entry name" value="His_kinase_dom"/>
</dbReference>
<evidence type="ECO:0000256" key="3">
    <source>
        <dbReference type="ARBA" id="ARBA00012438"/>
    </source>
</evidence>
<evidence type="ECO:0000256" key="14">
    <source>
        <dbReference type="SAM" id="Phobius"/>
    </source>
</evidence>
<comment type="catalytic activity">
    <reaction evidence="1">
        <text>ATP + protein L-histidine = ADP + protein N-phospho-L-histidine.</text>
        <dbReference type="EC" id="2.7.13.3"/>
    </reaction>
</comment>
<dbReference type="InterPro" id="IPR050398">
    <property type="entry name" value="HssS/ArlS-like"/>
</dbReference>
<evidence type="ECO:0000256" key="8">
    <source>
        <dbReference type="ARBA" id="ARBA00022741"/>
    </source>
</evidence>
<dbReference type="CDD" id="cd06225">
    <property type="entry name" value="HAMP"/>
    <property type="match status" value="1"/>
</dbReference>
<keyword evidence="11 14" id="KW-1133">Transmembrane helix</keyword>
<comment type="subcellular location">
    <subcellularLocation>
        <location evidence="2">Cell membrane</location>
        <topology evidence="2">Multi-pass membrane protein</topology>
    </subcellularLocation>
</comment>
<dbReference type="SUPFAM" id="SSF47384">
    <property type="entry name" value="Homodimeric domain of signal transducing histidine kinase"/>
    <property type="match status" value="1"/>
</dbReference>
<keyword evidence="9" id="KW-0418">Kinase</keyword>
<evidence type="ECO:0000256" key="12">
    <source>
        <dbReference type="ARBA" id="ARBA00023012"/>
    </source>
</evidence>
<accession>A0A2C6LJJ5</accession>
<dbReference type="InterPro" id="IPR003594">
    <property type="entry name" value="HATPase_dom"/>
</dbReference>
<dbReference type="PROSITE" id="PS50885">
    <property type="entry name" value="HAMP"/>
    <property type="match status" value="1"/>
</dbReference>
<dbReference type="FunFam" id="1.10.287.130:FF:000001">
    <property type="entry name" value="Two-component sensor histidine kinase"/>
    <property type="match status" value="1"/>
</dbReference>
<evidence type="ECO:0000256" key="1">
    <source>
        <dbReference type="ARBA" id="ARBA00000085"/>
    </source>
</evidence>
<dbReference type="InterPro" id="IPR036097">
    <property type="entry name" value="HisK_dim/P_sf"/>
</dbReference>
<proteinExistence type="predicted"/>
<keyword evidence="18" id="KW-1185">Reference proteome</keyword>
<feature type="domain" description="HAMP" evidence="16">
    <location>
        <begin position="190"/>
        <end position="242"/>
    </location>
</feature>
<keyword evidence="13 14" id="KW-0472">Membrane</keyword>
<evidence type="ECO:0000259" key="15">
    <source>
        <dbReference type="PROSITE" id="PS50109"/>
    </source>
</evidence>
<dbReference type="PROSITE" id="PS50109">
    <property type="entry name" value="HIS_KIN"/>
    <property type="match status" value="1"/>
</dbReference>
<feature type="transmembrane region" description="Helical" evidence="14">
    <location>
        <begin position="170"/>
        <end position="188"/>
    </location>
</feature>
<dbReference type="PANTHER" id="PTHR45528">
    <property type="entry name" value="SENSOR HISTIDINE KINASE CPXA"/>
    <property type="match status" value="1"/>
</dbReference>
<keyword evidence="12" id="KW-0902">Two-component regulatory system</keyword>
<dbReference type="Proteomes" id="UP000222564">
    <property type="component" value="Unassembled WGS sequence"/>
</dbReference>
<evidence type="ECO:0000313" key="18">
    <source>
        <dbReference type="Proteomes" id="UP000222564"/>
    </source>
</evidence>
<dbReference type="Gene3D" id="6.10.340.10">
    <property type="match status" value="1"/>
</dbReference>
<evidence type="ECO:0000256" key="10">
    <source>
        <dbReference type="ARBA" id="ARBA00022840"/>
    </source>
</evidence>
<dbReference type="Gene3D" id="3.30.565.10">
    <property type="entry name" value="Histidine kinase-like ATPase, C-terminal domain"/>
    <property type="match status" value="1"/>
</dbReference>
<dbReference type="AlphaFoldDB" id="A0A2C6LJJ5"/>
<evidence type="ECO:0000256" key="5">
    <source>
        <dbReference type="ARBA" id="ARBA00022553"/>
    </source>
</evidence>
<dbReference type="CDD" id="cd00082">
    <property type="entry name" value="HisKA"/>
    <property type="match status" value="1"/>
</dbReference>
<gene>
    <name evidence="17" type="ORF">P378_08310</name>
</gene>
<dbReference type="InterPro" id="IPR036890">
    <property type="entry name" value="HATPase_C_sf"/>
</dbReference>
<comment type="caution">
    <text evidence="17">The sequence shown here is derived from an EMBL/GenBank/DDBJ whole genome shotgun (WGS) entry which is preliminary data.</text>
</comment>
<dbReference type="Pfam" id="PF00512">
    <property type="entry name" value="HisKA"/>
    <property type="match status" value="1"/>
</dbReference>
<keyword evidence="4" id="KW-1003">Cell membrane</keyword>
<keyword evidence="6" id="KW-0808">Transferase</keyword>
<dbReference type="Pfam" id="PF02518">
    <property type="entry name" value="HATPase_c"/>
    <property type="match status" value="1"/>
</dbReference>
<feature type="transmembrane region" description="Helical" evidence="14">
    <location>
        <begin position="6"/>
        <end position="31"/>
    </location>
</feature>
<dbReference type="EMBL" id="AWQQ01000046">
    <property type="protein sequence ID" value="PHJ38730.1"/>
    <property type="molecule type" value="Genomic_DNA"/>
</dbReference>
<evidence type="ECO:0000256" key="7">
    <source>
        <dbReference type="ARBA" id="ARBA00022692"/>
    </source>
</evidence>